<evidence type="ECO:0000313" key="2">
    <source>
        <dbReference type="Proteomes" id="UP000266723"/>
    </source>
</evidence>
<sequence>MAPVKIESKPSSGGKCSAVGTHGDVGCEDMSLTPCSVIPGKVERGGCYTIDALSSPFNWPRYRGLLQQIFCLRDQFHSVVFEGEKIETNKIARDIAKSVVRNGLFQSYLSLGGPAWLHNRLQREAHGVN</sequence>
<evidence type="ECO:0000313" key="1">
    <source>
        <dbReference type="EMBL" id="KAF3608395.1"/>
    </source>
</evidence>
<protein>
    <recommendedName>
        <fullName evidence="3">RNase H type-1 domain-containing protein</fullName>
    </recommendedName>
</protein>
<gene>
    <name evidence="1" type="ORF">DY000_02049503</name>
</gene>
<comment type="caution">
    <text evidence="1">The sequence shown here is derived from an EMBL/GenBank/DDBJ whole genome shotgun (WGS) entry which is preliminary data.</text>
</comment>
<dbReference type="Proteomes" id="UP000266723">
    <property type="component" value="Unassembled WGS sequence"/>
</dbReference>
<evidence type="ECO:0008006" key="3">
    <source>
        <dbReference type="Google" id="ProtNLM"/>
    </source>
</evidence>
<reference evidence="1 2" key="1">
    <citation type="journal article" date="2020" name="BMC Genomics">
        <title>Intraspecific diversification of the crop wild relative Brassica cretica Lam. using demographic model selection.</title>
        <authorList>
            <person name="Kioukis A."/>
            <person name="Michalopoulou V.A."/>
            <person name="Briers L."/>
            <person name="Pirintsos S."/>
            <person name="Studholme D.J."/>
            <person name="Pavlidis P."/>
            <person name="Sarris P.F."/>
        </authorList>
    </citation>
    <scope>NUCLEOTIDE SEQUENCE [LARGE SCALE GENOMIC DNA]</scope>
    <source>
        <strain evidence="2">cv. PFS-1207/04</strain>
    </source>
</reference>
<organism evidence="1 2">
    <name type="scientific">Brassica cretica</name>
    <name type="common">Mustard</name>
    <dbReference type="NCBI Taxonomy" id="69181"/>
    <lineage>
        <taxon>Eukaryota</taxon>
        <taxon>Viridiplantae</taxon>
        <taxon>Streptophyta</taxon>
        <taxon>Embryophyta</taxon>
        <taxon>Tracheophyta</taxon>
        <taxon>Spermatophyta</taxon>
        <taxon>Magnoliopsida</taxon>
        <taxon>eudicotyledons</taxon>
        <taxon>Gunneridae</taxon>
        <taxon>Pentapetalae</taxon>
        <taxon>rosids</taxon>
        <taxon>malvids</taxon>
        <taxon>Brassicales</taxon>
        <taxon>Brassicaceae</taxon>
        <taxon>Brassiceae</taxon>
        <taxon>Brassica</taxon>
    </lineage>
</organism>
<name>A0ABQ7EZ51_BRACR</name>
<accession>A0ABQ7EZ51</accession>
<proteinExistence type="predicted"/>
<dbReference type="EMBL" id="QGKV02000297">
    <property type="protein sequence ID" value="KAF3608395.1"/>
    <property type="molecule type" value="Genomic_DNA"/>
</dbReference>
<keyword evidence="2" id="KW-1185">Reference proteome</keyword>